<evidence type="ECO:0000256" key="5">
    <source>
        <dbReference type="ARBA" id="ARBA00022741"/>
    </source>
</evidence>
<keyword evidence="13" id="KW-0175">Coiled coil</keyword>
<feature type="compositionally biased region" description="Basic and acidic residues" evidence="14">
    <location>
        <begin position="215"/>
        <end position="227"/>
    </location>
</feature>
<keyword evidence="4" id="KW-0479">Metal-binding</keyword>
<dbReference type="GO" id="GO:0016818">
    <property type="term" value="F:hydrolase activity, acting on acid anhydrides, in phosphorus-containing anhydrides"/>
    <property type="evidence" value="ECO:0007669"/>
    <property type="project" value="InterPro"/>
</dbReference>
<dbReference type="InterPro" id="IPR006555">
    <property type="entry name" value="ATP-dep_Helicase_C"/>
</dbReference>
<organism evidence="15">
    <name type="scientific">Magallana gigas</name>
    <name type="common">Pacific oyster</name>
    <name type="synonym">Crassostrea gigas</name>
    <dbReference type="NCBI Taxonomy" id="29159"/>
    <lineage>
        <taxon>Eukaryota</taxon>
        <taxon>Metazoa</taxon>
        <taxon>Spiralia</taxon>
        <taxon>Lophotrochozoa</taxon>
        <taxon>Mollusca</taxon>
        <taxon>Bivalvia</taxon>
        <taxon>Autobranchia</taxon>
        <taxon>Pteriomorphia</taxon>
        <taxon>Ostreida</taxon>
        <taxon>Ostreoidea</taxon>
        <taxon>Ostreidae</taxon>
        <taxon>Magallana</taxon>
    </lineage>
</organism>
<dbReference type="GO" id="GO:0003678">
    <property type="term" value="F:DNA helicase activity"/>
    <property type="evidence" value="ECO:0007669"/>
    <property type="project" value="InterPro"/>
</dbReference>
<dbReference type="InterPro" id="IPR045028">
    <property type="entry name" value="DinG/Rad3-like"/>
</dbReference>
<accession>K1S021</accession>
<keyword evidence="7 15" id="KW-0347">Helicase</keyword>
<dbReference type="SMART" id="SM00487">
    <property type="entry name" value="DEXDc"/>
    <property type="match status" value="1"/>
</dbReference>
<keyword evidence="10" id="KW-0411">Iron-sulfur</keyword>
<dbReference type="InterPro" id="IPR013020">
    <property type="entry name" value="Rad3/Chl1-like"/>
</dbReference>
<evidence type="ECO:0000256" key="14">
    <source>
        <dbReference type="SAM" id="MobiDB-lite"/>
    </source>
</evidence>
<dbReference type="InterPro" id="IPR006554">
    <property type="entry name" value="Helicase-like_DEXD_c2"/>
</dbReference>
<sequence length="921" mass="104534">MAAIMDEFDDEDDDLLASFIEEGEGVQELELLDFPFPFKPYDVQKKFMENLYLCLEKGQVGIFESPTGTGKSLSLICGALKWLKEYQASWGLLKNVLIPQKIEKQKKELEELIAEEKTSSSEGASGEMDWIAAFVEKKEKQESVERAKEKWKELEKQESKLLEIKKQKQNRKRKRDKSDDEFEKLLKDAQTVNKDQEVKGEGQEESQDDEDLVPEDYHSDEEVRKEEESDEEGVSDEGSHVTRIYYCSRTHSQLAQFVREIIKSPYGSNTRVLSLGSRQNMCVNDEVRKLNSLSMMNDMCLDLQKNKSKGTEKKESDEAVQKKRKKLGSNGCPFYKQETMEDLGNQILTEVTDMEQIVISGRRMKACPYYTSRLSLPLAEVVVLPYNILLHKAMREASGIRLEGNIVLIDEAHNLLETINAVYSVMITGAQLSKAHSQLSQFRSRLKAKNLLYVKQILFVLNCLLRFLEGRTDNKKQRSEKSESKVLTVNQFLSDSGFDNINLFKILQYCRKSQISKKLNGFVEKYANCEVQIADKPKENVGISGFLKEIAQTKENLVEETQTTDNTRQSEKAVVMRSPLAHIEGFFASLTSADKDGRIVLTRHTLLKESTLKFLQMNPAVHFKDVLSQARSVVVAGGTMQPVEEFKQQLFYAAGIGPENIHEYSCGHVIPSDHLLALAMKSGPLGVDFDFTFSSRENSALLNELGLVISNVCNIIPGGVVCFFPSYKYQHLVYQHWNKSGILAKLEKKKKIFQEPKLSSQVEQVLGEYSKSIQKGVKGTGAILLCVVGGKMSEGINFSDDLGRCVIMVGMPYPNIMSPELQEKMQYLNSNFPKDKDGHLPGQIHYENLCMKAVNQSIGRAIRHSQDYATILLLDKRYCRESVRSKLPTWIAKDLQRMDKYGPSMAAISKFFQRKCSNNPV</sequence>
<dbReference type="InterPro" id="IPR027417">
    <property type="entry name" value="P-loop_NTPase"/>
</dbReference>
<feature type="compositionally biased region" description="Basic and acidic residues" evidence="14">
    <location>
        <begin position="309"/>
        <end position="321"/>
    </location>
</feature>
<dbReference type="HOGENOM" id="CLU_006515_2_1_1"/>
<evidence type="ECO:0000313" key="15">
    <source>
        <dbReference type="EMBL" id="EKC40591.1"/>
    </source>
</evidence>
<comment type="subcellular location">
    <subcellularLocation>
        <location evidence="2">Nucleus</location>
    </subcellularLocation>
</comment>
<dbReference type="InParanoid" id="K1S021"/>
<dbReference type="GO" id="GO:0005634">
    <property type="term" value="C:nucleus"/>
    <property type="evidence" value="ECO:0007669"/>
    <property type="project" value="UniProtKB-SubCell"/>
</dbReference>
<evidence type="ECO:0000256" key="4">
    <source>
        <dbReference type="ARBA" id="ARBA00022723"/>
    </source>
</evidence>
<proteinExistence type="inferred from homology"/>
<evidence type="ECO:0000256" key="9">
    <source>
        <dbReference type="ARBA" id="ARBA00023004"/>
    </source>
</evidence>
<dbReference type="GO" id="GO:0005524">
    <property type="term" value="F:ATP binding"/>
    <property type="evidence" value="ECO:0007669"/>
    <property type="project" value="UniProtKB-KW"/>
</dbReference>
<dbReference type="GO" id="GO:0046872">
    <property type="term" value="F:metal ion binding"/>
    <property type="evidence" value="ECO:0007669"/>
    <property type="project" value="UniProtKB-KW"/>
</dbReference>
<dbReference type="Gene3D" id="3.40.50.300">
    <property type="entry name" value="P-loop containing nucleotide triphosphate hydrolases"/>
    <property type="match status" value="3"/>
</dbReference>
<keyword evidence="6" id="KW-0378">Hydrolase</keyword>
<keyword evidence="11" id="KW-0413">Isomerase</keyword>
<dbReference type="SMART" id="SM00488">
    <property type="entry name" value="DEXDc2"/>
    <property type="match status" value="1"/>
</dbReference>
<evidence type="ECO:0000256" key="2">
    <source>
        <dbReference type="ARBA" id="ARBA00004123"/>
    </source>
</evidence>
<comment type="similarity">
    <text evidence="3">Belongs to the DEAD box helicase family. DEAH subfamily. DDX11/CHL1 sub-subfamily.</text>
</comment>
<dbReference type="EMBL" id="JH817532">
    <property type="protein sequence ID" value="EKC40591.1"/>
    <property type="molecule type" value="Genomic_DNA"/>
</dbReference>
<feature type="region of interest" description="Disordered" evidence="14">
    <location>
        <begin position="304"/>
        <end position="325"/>
    </location>
</feature>
<dbReference type="PANTHER" id="PTHR11472:SF41">
    <property type="entry name" value="ATP-DEPENDENT DNA HELICASE DDX11-RELATED"/>
    <property type="match status" value="1"/>
</dbReference>
<dbReference type="FunCoup" id="K1S021">
    <property type="interactions" value="1303"/>
</dbReference>
<dbReference type="AlphaFoldDB" id="K1S021"/>
<evidence type="ECO:0000256" key="10">
    <source>
        <dbReference type="ARBA" id="ARBA00023014"/>
    </source>
</evidence>
<dbReference type="GO" id="GO:0051536">
    <property type="term" value="F:iron-sulfur cluster binding"/>
    <property type="evidence" value="ECO:0007669"/>
    <property type="project" value="UniProtKB-KW"/>
</dbReference>
<keyword evidence="5" id="KW-0547">Nucleotide-binding</keyword>
<dbReference type="NCBIfam" id="TIGR00604">
    <property type="entry name" value="rad3"/>
    <property type="match status" value="1"/>
</dbReference>
<name>K1S021_MAGGI</name>
<keyword evidence="12" id="KW-0539">Nucleus</keyword>
<dbReference type="Pfam" id="PF06733">
    <property type="entry name" value="DEAD_2"/>
    <property type="match status" value="1"/>
</dbReference>
<dbReference type="SMART" id="SM00491">
    <property type="entry name" value="HELICc2"/>
    <property type="match status" value="1"/>
</dbReference>
<dbReference type="InterPro" id="IPR014013">
    <property type="entry name" value="Helic_SF1/SF2_ATP-bd_DinG/Rad3"/>
</dbReference>
<evidence type="ECO:0000256" key="12">
    <source>
        <dbReference type="ARBA" id="ARBA00023242"/>
    </source>
</evidence>
<dbReference type="InterPro" id="IPR010614">
    <property type="entry name" value="RAD3-like_helicase_DEAD"/>
</dbReference>
<evidence type="ECO:0000256" key="3">
    <source>
        <dbReference type="ARBA" id="ARBA00008435"/>
    </source>
</evidence>
<evidence type="ECO:0000256" key="11">
    <source>
        <dbReference type="ARBA" id="ARBA00023235"/>
    </source>
</evidence>
<evidence type="ECO:0000256" key="8">
    <source>
        <dbReference type="ARBA" id="ARBA00022840"/>
    </source>
</evidence>
<dbReference type="GO" id="GO:0034085">
    <property type="term" value="P:establishment of sister chromatid cohesion"/>
    <property type="evidence" value="ECO:0007669"/>
    <property type="project" value="TreeGrafter"/>
</dbReference>
<reference evidence="15" key="1">
    <citation type="journal article" date="2012" name="Nature">
        <title>The oyster genome reveals stress adaptation and complexity of shell formation.</title>
        <authorList>
            <person name="Zhang G."/>
            <person name="Fang X."/>
            <person name="Guo X."/>
            <person name="Li L."/>
            <person name="Luo R."/>
            <person name="Xu F."/>
            <person name="Yang P."/>
            <person name="Zhang L."/>
            <person name="Wang X."/>
            <person name="Qi H."/>
            <person name="Xiong Z."/>
            <person name="Que H."/>
            <person name="Xie Y."/>
            <person name="Holland P.W."/>
            <person name="Paps J."/>
            <person name="Zhu Y."/>
            <person name="Wu F."/>
            <person name="Chen Y."/>
            <person name="Wang J."/>
            <person name="Peng C."/>
            <person name="Meng J."/>
            <person name="Yang L."/>
            <person name="Liu J."/>
            <person name="Wen B."/>
            <person name="Zhang N."/>
            <person name="Huang Z."/>
            <person name="Zhu Q."/>
            <person name="Feng Y."/>
            <person name="Mount A."/>
            <person name="Hedgecock D."/>
            <person name="Xu Z."/>
            <person name="Liu Y."/>
            <person name="Domazet-Loso T."/>
            <person name="Du Y."/>
            <person name="Sun X."/>
            <person name="Zhang S."/>
            <person name="Liu B."/>
            <person name="Cheng P."/>
            <person name="Jiang X."/>
            <person name="Li J."/>
            <person name="Fan D."/>
            <person name="Wang W."/>
            <person name="Fu W."/>
            <person name="Wang T."/>
            <person name="Wang B."/>
            <person name="Zhang J."/>
            <person name="Peng Z."/>
            <person name="Li Y."/>
            <person name="Li N."/>
            <person name="Wang J."/>
            <person name="Chen M."/>
            <person name="He Y."/>
            <person name="Tan F."/>
            <person name="Song X."/>
            <person name="Zheng Q."/>
            <person name="Huang R."/>
            <person name="Yang H."/>
            <person name="Du X."/>
            <person name="Chen L."/>
            <person name="Yang M."/>
            <person name="Gaffney P.M."/>
            <person name="Wang S."/>
            <person name="Luo L."/>
            <person name="She Z."/>
            <person name="Ming Y."/>
            <person name="Huang W."/>
            <person name="Zhang S."/>
            <person name="Huang B."/>
            <person name="Zhang Y."/>
            <person name="Qu T."/>
            <person name="Ni P."/>
            <person name="Miao G."/>
            <person name="Wang J."/>
            <person name="Wang Q."/>
            <person name="Steinberg C.E."/>
            <person name="Wang H."/>
            <person name="Li N."/>
            <person name="Qian L."/>
            <person name="Zhang G."/>
            <person name="Li Y."/>
            <person name="Yang H."/>
            <person name="Liu X."/>
            <person name="Wang J."/>
            <person name="Yin Y."/>
            <person name="Wang J."/>
        </authorList>
    </citation>
    <scope>NUCLEOTIDE SEQUENCE [LARGE SCALE GENOMIC DNA]</scope>
    <source>
        <strain evidence="15">05x7-T-G4-1.051#20</strain>
    </source>
</reference>
<gene>
    <name evidence="15" type="ORF">CGI_10015324</name>
</gene>
<dbReference type="Pfam" id="PF13307">
    <property type="entry name" value="Helicase_C_2"/>
    <property type="match status" value="1"/>
</dbReference>
<dbReference type="InterPro" id="IPR014001">
    <property type="entry name" value="Helicase_ATP-bd"/>
</dbReference>
<evidence type="ECO:0000256" key="6">
    <source>
        <dbReference type="ARBA" id="ARBA00022801"/>
    </source>
</evidence>
<comment type="cofactor">
    <cofactor evidence="1">
        <name>[4Fe-4S] cluster</name>
        <dbReference type="ChEBI" id="CHEBI:49883"/>
    </cofactor>
</comment>
<keyword evidence="8" id="KW-0067">ATP-binding</keyword>
<protein>
    <submittedName>
        <fullName evidence="15">Putative ATP-dependent RNA helicase DDX11</fullName>
    </submittedName>
</protein>
<feature type="coiled-coil region" evidence="13">
    <location>
        <begin position="102"/>
        <end position="174"/>
    </location>
</feature>
<dbReference type="GO" id="GO:0003677">
    <property type="term" value="F:DNA binding"/>
    <property type="evidence" value="ECO:0007669"/>
    <property type="project" value="InterPro"/>
</dbReference>
<dbReference type="GO" id="GO:0006139">
    <property type="term" value="P:nucleobase-containing compound metabolic process"/>
    <property type="evidence" value="ECO:0007669"/>
    <property type="project" value="InterPro"/>
</dbReference>
<dbReference type="CDD" id="cd18788">
    <property type="entry name" value="SF2_C_XPD"/>
    <property type="match status" value="1"/>
</dbReference>
<keyword evidence="9" id="KW-0408">Iron</keyword>
<evidence type="ECO:0000256" key="13">
    <source>
        <dbReference type="SAM" id="Coils"/>
    </source>
</evidence>
<dbReference type="PROSITE" id="PS51193">
    <property type="entry name" value="HELICASE_ATP_BIND_2"/>
    <property type="match status" value="1"/>
</dbReference>
<feature type="compositionally biased region" description="Acidic residues" evidence="14">
    <location>
        <begin position="203"/>
        <end position="214"/>
    </location>
</feature>
<dbReference type="FunFam" id="3.40.50.300:FF:002532">
    <property type="entry name" value="DEAD/H-box helicase 11"/>
    <property type="match status" value="1"/>
</dbReference>
<evidence type="ECO:0000256" key="7">
    <source>
        <dbReference type="ARBA" id="ARBA00022806"/>
    </source>
</evidence>
<dbReference type="SUPFAM" id="SSF52540">
    <property type="entry name" value="P-loop containing nucleoside triphosphate hydrolases"/>
    <property type="match status" value="1"/>
</dbReference>
<feature type="region of interest" description="Disordered" evidence="14">
    <location>
        <begin position="187"/>
        <end position="239"/>
    </location>
</feature>
<dbReference type="PANTHER" id="PTHR11472">
    <property type="entry name" value="DNA REPAIR DEAD HELICASE RAD3/XP-D SUBFAMILY MEMBER"/>
    <property type="match status" value="1"/>
</dbReference>
<evidence type="ECO:0000256" key="1">
    <source>
        <dbReference type="ARBA" id="ARBA00001966"/>
    </source>
</evidence>